<proteinExistence type="predicted"/>
<comment type="caution">
    <text evidence="1">The sequence shown here is derived from an EMBL/GenBank/DDBJ whole genome shotgun (WGS) entry which is preliminary data.</text>
</comment>
<reference evidence="2" key="1">
    <citation type="journal article" date="2019" name="Int. J. Syst. Evol. Microbiol.">
        <title>The Global Catalogue of Microorganisms (GCM) 10K type strain sequencing project: providing services to taxonomists for standard genome sequencing and annotation.</title>
        <authorList>
            <consortium name="The Broad Institute Genomics Platform"/>
            <consortium name="The Broad Institute Genome Sequencing Center for Infectious Disease"/>
            <person name="Wu L."/>
            <person name="Ma J."/>
        </authorList>
    </citation>
    <scope>NUCLEOTIDE SEQUENCE [LARGE SCALE GENOMIC DNA]</scope>
    <source>
        <strain evidence="2">JCM 6485</strain>
    </source>
</reference>
<name>A0ABP3WZ48_9CLOT</name>
<evidence type="ECO:0008006" key="3">
    <source>
        <dbReference type="Google" id="ProtNLM"/>
    </source>
</evidence>
<evidence type="ECO:0000313" key="1">
    <source>
        <dbReference type="EMBL" id="GAA0856990.1"/>
    </source>
</evidence>
<evidence type="ECO:0000313" key="2">
    <source>
        <dbReference type="Proteomes" id="UP001501764"/>
    </source>
</evidence>
<organism evidence="1 2">
    <name type="scientific">Clostridium nitritogenes</name>
    <dbReference type="NCBI Taxonomy" id="83340"/>
    <lineage>
        <taxon>Bacteria</taxon>
        <taxon>Bacillati</taxon>
        <taxon>Bacillota</taxon>
        <taxon>Clostridia</taxon>
        <taxon>Eubacteriales</taxon>
        <taxon>Clostridiaceae</taxon>
        <taxon>Clostridium</taxon>
    </lineage>
</organism>
<sequence>MEVKKFNPRGKYFHFKLNEYSCYKCKYETCPLEDLSLKDIKEYELTTISIPQESNKEYCIGMAKLFLQGEFKNPLAVSKNICGHYSLGDGQHRVCVVAHLMDKNADIELKAIIKEENMKCYYCGMMDKYNDMASKLTIFQKVFKTKLYRNYTDGISNLKERNILRKL</sequence>
<dbReference type="Proteomes" id="UP001501764">
    <property type="component" value="Unassembled WGS sequence"/>
</dbReference>
<protein>
    <recommendedName>
        <fullName evidence="3">ParB/Sulfiredoxin domain-containing protein</fullName>
    </recommendedName>
</protein>
<keyword evidence="2" id="KW-1185">Reference proteome</keyword>
<dbReference type="EMBL" id="BAAACO010000001">
    <property type="protein sequence ID" value="GAA0856990.1"/>
    <property type="molecule type" value="Genomic_DNA"/>
</dbReference>
<gene>
    <name evidence="1" type="ORF">GCM10008916_08860</name>
</gene>
<dbReference type="RefSeq" id="WP_346025865.1">
    <property type="nucleotide sequence ID" value="NZ_BAAACO010000001.1"/>
</dbReference>
<accession>A0ABP3WZ48</accession>